<dbReference type="Proteomes" id="UP000187429">
    <property type="component" value="Unassembled WGS sequence"/>
</dbReference>
<gene>
    <name evidence="1" type="ORF">AYI69_g10137</name>
    <name evidence="2" type="ORF">AYI69_g2305</name>
</gene>
<reference evidence="3" key="1">
    <citation type="submission" date="2017-01" db="EMBL/GenBank/DDBJ databases">
        <authorList>
            <person name="Wang Y."/>
            <person name="White M."/>
            <person name="Kvist S."/>
            <person name="Moncalvo J.-M."/>
        </authorList>
    </citation>
    <scope>NUCLEOTIDE SEQUENCE [LARGE SCALE GENOMIC DNA]</scope>
    <source>
        <strain evidence="3">ID-206-W2</strain>
    </source>
</reference>
<dbReference type="EMBL" id="LSSM01000674">
    <property type="protein sequence ID" value="OMJ28226.1"/>
    <property type="molecule type" value="Genomic_DNA"/>
</dbReference>
<sequence>MNILSILPFVGFGNPAVPIYQFSDPDLSECPVCSTPVDKCKLMKLQKLYRKLAGKPDPICKIFGFDMEEYNRQRLIHSHLTNMTV</sequence>
<name>A0A1R1X7X9_9FUNG</name>
<comment type="caution">
    <text evidence="1">The sequence shown here is derived from an EMBL/GenBank/DDBJ whole genome shotgun (WGS) entry which is preliminary data.</text>
</comment>
<accession>A0A1R1X7X9</accession>
<proteinExistence type="predicted"/>
<protein>
    <submittedName>
        <fullName evidence="1">Uncharacterized protein</fullName>
    </submittedName>
</protein>
<keyword evidence="3" id="KW-1185">Reference proteome</keyword>
<dbReference type="EMBL" id="LSSM01006473">
    <property type="protein sequence ID" value="OMJ10708.1"/>
    <property type="molecule type" value="Genomic_DNA"/>
</dbReference>
<organism evidence="1 3">
    <name type="scientific">Smittium culicis</name>
    <dbReference type="NCBI Taxonomy" id="133412"/>
    <lineage>
        <taxon>Eukaryota</taxon>
        <taxon>Fungi</taxon>
        <taxon>Fungi incertae sedis</taxon>
        <taxon>Zoopagomycota</taxon>
        <taxon>Kickxellomycotina</taxon>
        <taxon>Harpellomycetes</taxon>
        <taxon>Harpellales</taxon>
        <taxon>Legeriomycetaceae</taxon>
        <taxon>Smittium</taxon>
    </lineage>
</organism>
<dbReference type="OrthoDB" id="5603628at2759"/>
<evidence type="ECO:0000313" key="3">
    <source>
        <dbReference type="Proteomes" id="UP000187429"/>
    </source>
</evidence>
<evidence type="ECO:0000313" key="1">
    <source>
        <dbReference type="EMBL" id="OMJ10708.1"/>
    </source>
</evidence>
<dbReference type="AlphaFoldDB" id="A0A1R1X7X9"/>
<reference evidence="1" key="2">
    <citation type="submission" date="2017-01" db="EMBL/GenBank/DDBJ databases">
        <authorList>
            <person name="Mah S.A."/>
            <person name="Swanson W.J."/>
            <person name="Moy G.W."/>
            <person name="Vacquier V.D."/>
        </authorList>
    </citation>
    <scope>NUCLEOTIDE SEQUENCE [LARGE SCALE GENOMIC DNA]</scope>
    <source>
        <strain evidence="1">ID-206-W2</strain>
    </source>
</reference>
<evidence type="ECO:0000313" key="2">
    <source>
        <dbReference type="EMBL" id="OMJ28226.1"/>
    </source>
</evidence>